<protein>
    <recommendedName>
        <fullName evidence="4">DUF2490 domain-containing protein</fullName>
    </recommendedName>
</protein>
<organism evidence="2 3">
    <name type="scientific">Woeseia oceani</name>
    <dbReference type="NCBI Taxonomy" id="1548547"/>
    <lineage>
        <taxon>Bacteria</taxon>
        <taxon>Pseudomonadati</taxon>
        <taxon>Pseudomonadota</taxon>
        <taxon>Gammaproteobacteria</taxon>
        <taxon>Woeseiales</taxon>
        <taxon>Woeseiaceae</taxon>
        <taxon>Woeseia</taxon>
    </lineage>
</organism>
<feature type="chain" id="PRO_5008260210" description="DUF2490 domain-containing protein" evidence="1">
    <location>
        <begin position="22"/>
        <end position="228"/>
    </location>
</feature>
<reference evidence="2 3" key="1">
    <citation type="submission" date="2016-06" db="EMBL/GenBank/DDBJ databases">
        <title>Complete genome sequence of a deep-branching marine Gamma Proteobacterium Woeseia oceani type strain XK5.</title>
        <authorList>
            <person name="Mu D."/>
            <person name="Du Z."/>
        </authorList>
    </citation>
    <scope>NUCLEOTIDE SEQUENCE [LARGE SCALE GENOMIC DNA]</scope>
    <source>
        <strain evidence="2 3">XK5</strain>
    </source>
</reference>
<evidence type="ECO:0008006" key="4">
    <source>
        <dbReference type="Google" id="ProtNLM"/>
    </source>
</evidence>
<gene>
    <name evidence="2" type="ORF">BA177_10960</name>
</gene>
<keyword evidence="3" id="KW-1185">Reference proteome</keyword>
<dbReference type="STRING" id="1548547.BA177_10960"/>
<dbReference type="OrthoDB" id="5562928at2"/>
<dbReference type="EMBL" id="CP016268">
    <property type="protein sequence ID" value="ANO51654.1"/>
    <property type="molecule type" value="Genomic_DNA"/>
</dbReference>
<dbReference type="RefSeq" id="WP_068616207.1">
    <property type="nucleotide sequence ID" value="NZ_CP016268.1"/>
</dbReference>
<sequence>MKFASLLIASLAIAISTTAVAADEANGARLIFATSDNIRRAGEPTRWRYAVDAQVGHYARGSGTDFYGLRPALGYDLKPNMTVLAGYGYFISDPTGGSSRNEQRWWQQFTWTAKQWDWGALVLRTRLEEREFDDAHDVGLRFRQQLQLAMPLPSNAASVIASVEHHSNLRDTDWGASSGFEQFRSYLGLRMPVHNKLVIEAGYMNQRLNRSPENAVNHVAMLQFRARL</sequence>
<feature type="signal peptide" evidence="1">
    <location>
        <begin position="1"/>
        <end position="21"/>
    </location>
</feature>
<dbReference type="KEGG" id="woc:BA177_10960"/>
<evidence type="ECO:0000313" key="2">
    <source>
        <dbReference type="EMBL" id="ANO51654.1"/>
    </source>
</evidence>
<evidence type="ECO:0000256" key="1">
    <source>
        <dbReference type="SAM" id="SignalP"/>
    </source>
</evidence>
<proteinExistence type="predicted"/>
<accession>A0A193LH11</accession>
<dbReference type="Proteomes" id="UP000092695">
    <property type="component" value="Chromosome"/>
</dbReference>
<keyword evidence="1" id="KW-0732">Signal</keyword>
<name>A0A193LH11_9GAMM</name>
<dbReference type="AlphaFoldDB" id="A0A193LH11"/>
<dbReference type="InterPro" id="IPR019619">
    <property type="entry name" value="DUF2490"/>
</dbReference>
<dbReference type="Pfam" id="PF10677">
    <property type="entry name" value="DUF2490"/>
    <property type="match status" value="1"/>
</dbReference>
<evidence type="ECO:0000313" key="3">
    <source>
        <dbReference type="Proteomes" id="UP000092695"/>
    </source>
</evidence>